<dbReference type="EMBL" id="MN740928">
    <property type="protein sequence ID" value="QHU18368.1"/>
    <property type="molecule type" value="Genomic_DNA"/>
</dbReference>
<dbReference type="InterPro" id="IPR002654">
    <property type="entry name" value="Glyco_trans_25"/>
</dbReference>
<reference evidence="2" key="1">
    <citation type="journal article" date="2020" name="Nature">
        <title>Giant virus diversity and host interactions through global metagenomics.</title>
        <authorList>
            <person name="Schulz F."/>
            <person name="Roux S."/>
            <person name="Paez-Espino D."/>
            <person name="Jungbluth S."/>
            <person name="Walsh D.A."/>
            <person name="Denef V.J."/>
            <person name="McMahon K.D."/>
            <person name="Konstantinidis K.T."/>
            <person name="Eloe-Fadrosh E.A."/>
            <person name="Kyrpides N.C."/>
            <person name="Woyke T."/>
        </authorList>
    </citation>
    <scope>NUCLEOTIDE SEQUENCE</scope>
    <source>
        <strain evidence="2">GVMAG-S-3300013006-138</strain>
    </source>
</reference>
<organism evidence="2">
    <name type="scientific">viral metagenome</name>
    <dbReference type="NCBI Taxonomy" id="1070528"/>
    <lineage>
        <taxon>unclassified sequences</taxon>
        <taxon>metagenomes</taxon>
        <taxon>organismal metagenomes</taxon>
    </lineage>
</organism>
<proteinExistence type="predicted"/>
<dbReference type="AlphaFoldDB" id="A0A6C0KPV6"/>
<evidence type="ECO:0000313" key="2">
    <source>
        <dbReference type="EMBL" id="QHU18368.1"/>
    </source>
</evidence>
<protein>
    <recommendedName>
        <fullName evidence="1">Glycosyl transferase family 25 domain-containing protein</fullName>
    </recommendedName>
</protein>
<name>A0A6C0KPV6_9ZZZZ</name>
<evidence type="ECO:0000259" key="1">
    <source>
        <dbReference type="Pfam" id="PF01755"/>
    </source>
</evidence>
<dbReference type="Pfam" id="PF01755">
    <property type="entry name" value="Glyco_transf_25"/>
    <property type="match status" value="1"/>
</dbReference>
<sequence>MEVIDAIIYINLEYRKDRRFQMEQEFARMGIKGVKRFEAISHKEGLIGCMQSHLAVLELAKKNGYKNILIFEDDFEFLVSKEELDSDLRSVLGYGLAYDVLMLAYNMKKSAPLSSQKTIFKVLEAQTASAYIVHESFYNTLIKCYRDALPLLKETKLWDIYANDQVWKKLQPEAKWYAFTRRLGKQRESYSDTTRRVENYGV</sequence>
<accession>A0A6C0KPV6</accession>
<feature type="domain" description="Glycosyl transferase family 25" evidence="1">
    <location>
        <begin position="44"/>
        <end position="86"/>
    </location>
</feature>